<reference evidence="1 2" key="1">
    <citation type="journal article" date="2024" name="Commun. Biol.">
        <title>Comparative genomic analysis of thermophilic fungi reveals convergent evolutionary adaptations and gene losses.</title>
        <authorList>
            <person name="Steindorff A.S."/>
            <person name="Aguilar-Pontes M.V."/>
            <person name="Robinson A.J."/>
            <person name="Andreopoulos B."/>
            <person name="LaButti K."/>
            <person name="Kuo A."/>
            <person name="Mondo S."/>
            <person name="Riley R."/>
            <person name="Otillar R."/>
            <person name="Haridas S."/>
            <person name="Lipzen A."/>
            <person name="Grimwood J."/>
            <person name="Schmutz J."/>
            <person name="Clum A."/>
            <person name="Reid I.D."/>
            <person name="Moisan M.C."/>
            <person name="Butler G."/>
            <person name="Nguyen T.T.M."/>
            <person name="Dewar K."/>
            <person name="Conant G."/>
            <person name="Drula E."/>
            <person name="Henrissat B."/>
            <person name="Hansel C."/>
            <person name="Singer S."/>
            <person name="Hutchinson M.I."/>
            <person name="de Vries R.P."/>
            <person name="Natvig D.O."/>
            <person name="Powell A.J."/>
            <person name="Tsang A."/>
            <person name="Grigoriev I.V."/>
        </authorList>
    </citation>
    <scope>NUCLEOTIDE SEQUENCE [LARGE SCALE GENOMIC DNA]</scope>
    <source>
        <strain evidence="1 2">ATCC 24622</strain>
    </source>
</reference>
<protein>
    <recommendedName>
        <fullName evidence="3">Secreted protein</fullName>
    </recommendedName>
</protein>
<evidence type="ECO:0000313" key="2">
    <source>
        <dbReference type="Proteomes" id="UP001586593"/>
    </source>
</evidence>
<proteinExistence type="predicted"/>
<organism evidence="1 2">
    <name type="scientific">Phialemonium thermophilum</name>
    <dbReference type="NCBI Taxonomy" id="223376"/>
    <lineage>
        <taxon>Eukaryota</taxon>
        <taxon>Fungi</taxon>
        <taxon>Dikarya</taxon>
        <taxon>Ascomycota</taxon>
        <taxon>Pezizomycotina</taxon>
        <taxon>Sordariomycetes</taxon>
        <taxon>Sordariomycetidae</taxon>
        <taxon>Cephalothecales</taxon>
        <taxon>Cephalothecaceae</taxon>
        <taxon>Phialemonium</taxon>
    </lineage>
</organism>
<evidence type="ECO:0000313" key="1">
    <source>
        <dbReference type="EMBL" id="KAL1844239.1"/>
    </source>
</evidence>
<comment type="caution">
    <text evidence="1">The sequence shown here is derived from an EMBL/GenBank/DDBJ whole genome shotgun (WGS) entry which is preliminary data.</text>
</comment>
<dbReference type="Proteomes" id="UP001586593">
    <property type="component" value="Unassembled WGS sequence"/>
</dbReference>
<gene>
    <name evidence="1" type="ORF">VTK73DRAFT_2619</name>
</gene>
<evidence type="ECO:0008006" key="3">
    <source>
        <dbReference type="Google" id="ProtNLM"/>
    </source>
</evidence>
<name>A0ABR3VQQ4_9PEZI</name>
<accession>A0ABR3VQQ4</accession>
<dbReference type="EMBL" id="JAZHXJ010001746">
    <property type="protein sequence ID" value="KAL1844239.1"/>
    <property type="molecule type" value="Genomic_DNA"/>
</dbReference>
<sequence>MSRRRQTAMGAAVFGLLRFLSLSLFFFFFPSLRFTCQREDDAFTSRRFTDPRRRTEECLPCIVKRDFGRSAWKPSYKTTLLYPFFDRYSAGNQPFWNGGKSGMFARASVTETEIEDLDLDRWSRRASNSHAGCAGWTKYRLGRIRAAEVRVPGHWSSGCGGTSR</sequence>
<keyword evidence="2" id="KW-1185">Reference proteome</keyword>